<gene>
    <name evidence="2" type="ORF">BLNAU_10277</name>
</gene>
<protein>
    <submittedName>
        <fullName evidence="2">Uncharacterized protein</fullName>
    </submittedName>
</protein>
<evidence type="ECO:0000313" key="3">
    <source>
        <dbReference type="Proteomes" id="UP001281761"/>
    </source>
</evidence>
<name>A0ABQ9XTJ3_9EUKA</name>
<evidence type="ECO:0000256" key="1">
    <source>
        <dbReference type="SAM" id="MobiDB-lite"/>
    </source>
</evidence>
<keyword evidence="3" id="KW-1185">Reference proteome</keyword>
<organism evidence="2 3">
    <name type="scientific">Blattamonas nauphoetae</name>
    <dbReference type="NCBI Taxonomy" id="2049346"/>
    <lineage>
        <taxon>Eukaryota</taxon>
        <taxon>Metamonada</taxon>
        <taxon>Preaxostyla</taxon>
        <taxon>Oxymonadida</taxon>
        <taxon>Blattamonas</taxon>
    </lineage>
</organism>
<dbReference type="Proteomes" id="UP001281761">
    <property type="component" value="Unassembled WGS sequence"/>
</dbReference>
<accession>A0ABQ9XTJ3</accession>
<sequence length="248" mass="27651">MSPLPRRGDVTCIRYWRIRDEKNAYSVLVRLKADSFEFELAKASRGETALVDESRARPACETWPWGRDENRQGVGGGTSSSTRWSRFGEICPSKGLDSGLLSEADGKGERNYTEERFESAARTEGAVMNDKVGVRGWCCECDWGNLGVVENSDDREQQINALRVECEHANVTSVERRSGSLTSEEQTVCRQVSTARTSHPNSDHRVCDGFCPASVECYDQLVLVLESELDRSLVEGLDYNVALLVQEA</sequence>
<feature type="region of interest" description="Disordered" evidence="1">
    <location>
        <begin position="62"/>
        <end position="85"/>
    </location>
</feature>
<dbReference type="EMBL" id="JARBJD010000074">
    <property type="protein sequence ID" value="KAK2954792.1"/>
    <property type="molecule type" value="Genomic_DNA"/>
</dbReference>
<evidence type="ECO:0000313" key="2">
    <source>
        <dbReference type="EMBL" id="KAK2954792.1"/>
    </source>
</evidence>
<comment type="caution">
    <text evidence="2">The sequence shown here is derived from an EMBL/GenBank/DDBJ whole genome shotgun (WGS) entry which is preliminary data.</text>
</comment>
<proteinExistence type="predicted"/>
<reference evidence="2 3" key="1">
    <citation type="journal article" date="2022" name="bioRxiv">
        <title>Genomics of Preaxostyla Flagellates Illuminates Evolutionary Transitions and the Path Towards Mitochondrial Loss.</title>
        <authorList>
            <person name="Novak L.V.F."/>
            <person name="Treitli S.C."/>
            <person name="Pyrih J."/>
            <person name="Halakuc P."/>
            <person name="Pipaliya S.V."/>
            <person name="Vacek V."/>
            <person name="Brzon O."/>
            <person name="Soukal P."/>
            <person name="Eme L."/>
            <person name="Dacks J.B."/>
            <person name="Karnkowska A."/>
            <person name="Elias M."/>
            <person name="Hampl V."/>
        </authorList>
    </citation>
    <scope>NUCLEOTIDE SEQUENCE [LARGE SCALE GENOMIC DNA]</scope>
    <source>
        <strain evidence="2">NAU3</strain>
        <tissue evidence="2">Gut</tissue>
    </source>
</reference>